<evidence type="ECO:0000256" key="1">
    <source>
        <dbReference type="SAM" id="Phobius"/>
    </source>
</evidence>
<accession>A0A4C1SLK0</accession>
<feature type="transmembrane region" description="Helical" evidence="1">
    <location>
        <begin position="80"/>
        <end position="102"/>
    </location>
</feature>
<name>A0A4C1SLK0_EUMVA</name>
<evidence type="ECO:0000313" key="3">
    <source>
        <dbReference type="Proteomes" id="UP000299102"/>
    </source>
</evidence>
<keyword evidence="3" id="KW-1185">Reference proteome</keyword>
<evidence type="ECO:0000313" key="2">
    <source>
        <dbReference type="EMBL" id="GBP02098.1"/>
    </source>
</evidence>
<gene>
    <name evidence="2" type="ORF">EVAR_101367_1</name>
</gene>
<keyword evidence="1" id="KW-1133">Transmembrane helix</keyword>
<keyword evidence="1" id="KW-0812">Transmembrane</keyword>
<dbReference type="EMBL" id="BGZK01003513">
    <property type="protein sequence ID" value="GBP02098.1"/>
    <property type="molecule type" value="Genomic_DNA"/>
</dbReference>
<proteinExistence type="predicted"/>
<dbReference type="OrthoDB" id="6071166at2759"/>
<dbReference type="Proteomes" id="UP000299102">
    <property type="component" value="Unassembled WGS sequence"/>
</dbReference>
<sequence length="130" mass="14256">MHPAGCRVASEHLMTHSYGSLIAVRASMGHSLTRFRCALDEKAEAPTVVNSSQEYLDEYYRTDTPPTHRKKKNSSMKVSVGLACGAVVGGGAFIAAIAVLITRKARRRIPAMLKKPFCPSLRQGHARQEF</sequence>
<reference evidence="2 3" key="1">
    <citation type="journal article" date="2019" name="Commun. Biol.">
        <title>The bagworm genome reveals a unique fibroin gene that provides high tensile strength.</title>
        <authorList>
            <person name="Kono N."/>
            <person name="Nakamura H."/>
            <person name="Ohtoshi R."/>
            <person name="Tomita M."/>
            <person name="Numata K."/>
            <person name="Arakawa K."/>
        </authorList>
    </citation>
    <scope>NUCLEOTIDE SEQUENCE [LARGE SCALE GENOMIC DNA]</scope>
</reference>
<organism evidence="2 3">
    <name type="scientific">Eumeta variegata</name>
    <name type="common">Bagworm moth</name>
    <name type="synonym">Eumeta japonica</name>
    <dbReference type="NCBI Taxonomy" id="151549"/>
    <lineage>
        <taxon>Eukaryota</taxon>
        <taxon>Metazoa</taxon>
        <taxon>Ecdysozoa</taxon>
        <taxon>Arthropoda</taxon>
        <taxon>Hexapoda</taxon>
        <taxon>Insecta</taxon>
        <taxon>Pterygota</taxon>
        <taxon>Neoptera</taxon>
        <taxon>Endopterygota</taxon>
        <taxon>Lepidoptera</taxon>
        <taxon>Glossata</taxon>
        <taxon>Ditrysia</taxon>
        <taxon>Tineoidea</taxon>
        <taxon>Psychidae</taxon>
        <taxon>Oiketicinae</taxon>
        <taxon>Eumeta</taxon>
    </lineage>
</organism>
<keyword evidence="1" id="KW-0472">Membrane</keyword>
<dbReference type="AlphaFoldDB" id="A0A4C1SLK0"/>
<comment type="caution">
    <text evidence="2">The sequence shown here is derived from an EMBL/GenBank/DDBJ whole genome shotgun (WGS) entry which is preliminary data.</text>
</comment>
<protein>
    <submittedName>
        <fullName evidence="2">Uncharacterized protein</fullName>
    </submittedName>
</protein>